<evidence type="ECO:0000313" key="6">
    <source>
        <dbReference type="EMBL" id="GAA4928966.1"/>
    </source>
</evidence>
<gene>
    <name evidence="6" type="ORF">GCM10025791_00770</name>
</gene>
<accession>A0AAV3TWS3</accession>
<comment type="caution">
    <text evidence="6">The sequence shown here is derived from an EMBL/GenBank/DDBJ whole genome shotgun (WGS) entry which is preliminary data.</text>
</comment>
<organism evidence="6 7">
    <name type="scientific">Halioxenophilus aromaticivorans</name>
    <dbReference type="NCBI Taxonomy" id="1306992"/>
    <lineage>
        <taxon>Bacteria</taxon>
        <taxon>Pseudomonadati</taxon>
        <taxon>Pseudomonadota</taxon>
        <taxon>Gammaproteobacteria</taxon>
        <taxon>Alteromonadales</taxon>
        <taxon>Alteromonadaceae</taxon>
        <taxon>Halioxenophilus</taxon>
    </lineage>
</organism>
<keyword evidence="2 4" id="KW-0697">Rotamase</keyword>
<sequence>MVKLAGIAMKRMQSFILLGCLLLASLAQAQMVRLETDLGNIDIELYSEQAPLSSENFLAYVDSHFYDGTIFHRVIPNFMAQAGGMTYDFTQKETRDPVPNESSNGLRNTYASVAMARFSDPHSATSQFYINLNNNAHLDPTKNGPGYTVFGTVTQGMDVVADIAAQPQGMYRAHPNAPNMAIRILKAYRITEATESDSSTSKDQ</sequence>
<dbReference type="InterPro" id="IPR029000">
    <property type="entry name" value="Cyclophilin-like_dom_sf"/>
</dbReference>
<dbReference type="SUPFAM" id="SSF50891">
    <property type="entry name" value="Cyclophilin-like"/>
    <property type="match status" value="1"/>
</dbReference>
<evidence type="ECO:0000256" key="4">
    <source>
        <dbReference type="RuleBase" id="RU363019"/>
    </source>
</evidence>
<evidence type="ECO:0000256" key="3">
    <source>
        <dbReference type="ARBA" id="ARBA00023235"/>
    </source>
</evidence>
<dbReference type="EC" id="5.2.1.8" evidence="4"/>
<dbReference type="PROSITE" id="PS50072">
    <property type="entry name" value="CSA_PPIASE_2"/>
    <property type="match status" value="1"/>
</dbReference>
<comment type="function">
    <text evidence="4">PPIases accelerate the folding of proteins. It catalyzes the cis-trans isomerization of proline imidic peptide bonds in oligopeptides.</text>
</comment>
<protein>
    <recommendedName>
        <fullName evidence="4">Peptidyl-prolyl cis-trans isomerase</fullName>
        <shortName evidence="4">PPIase</shortName>
        <ecNumber evidence="4">5.2.1.8</ecNumber>
    </recommendedName>
</protein>
<feature type="domain" description="PPIase cyclophilin-type" evidence="5">
    <location>
        <begin position="28"/>
        <end position="189"/>
    </location>
</feature>
<dbReference type="EMBL" id="BAABLX010000001">
    <property type="protein sequence ID" value="GAA4928966.1"/>
    <property type="molecule type" value="Genomic_DNA"/>
</dbReference>
<dbReference type="Gene3D" id="2.40.100.10">
    <property type="entry name" value="Cyclophilin-like"/>
    <property type="match status" value="1"/>
</dbReference>
<keyword evidence="7" id="KW-1185">Reference proteome</keyword>
<evidence type="ECO:0000256" key="2">
    <source>
        <dbReference type="ARBA" id="ARBA00023110"/>
    </source>
</evidence>
<dbReference type="PROSITE" id="PS00170">
    <property type="entry name" value="CSA_PPIASE_1"/>
    <property type="match status" value="1"/>
</dbReference>
<comment type="similarity">
    <text evidence="1 4">Belongs to the cyclophilin-type PPIase family.</text>
</comment>
<dbReference type="GO" id="GO:0006457">
    <property type="term" value="P:protein folding"/>
    <property type="evidence" value="ECO:0007669"/>
    <property type="project" value="InterPro"/>
</dbReference>
<dbReference type="Proteomes" id="UP001409585">
    <property type="component" value="Unassembled WGS sequence"/>
</dbReference>
<dbReference type="AlphaFoldDB" id="A0AAV3TWS3"/>
<evidence type="ECO:0000259" key="5">
    <source>
        <dbReference type="PROSITE" id="PS50072"/>
    </source>
</evidence>
<reference evidence="7" key="1">
    <citation type="journal article" date="2019" name="Int. J. Syst. Evol. Microbiol.">
        <title>The Global Catalogue of Microorganisms (GCM) 10K type strain sequencing project: providing services to taxonomists for standard genome sequencing and annotation.</title>
        <authorList>
            <consortium name="The Broad Institute Genomics Platform"/>
            <consortium name="The Broad Institute Genome Sequencing Center for Infectious Disease"/>
            <person name="Wu L."/>
            <person name="Ma J."/>
        </authorList>
    </citation>
    <scope>NUCLEOTIDE SEQUENCE [LARGE SCALE GENOMIC DNA]</scope>
    <source>
        <strain evidence="7">JCM 19134</strain>
    </source>
</reference>
<keyword evidence="3 4" id="KW-0413">Isomerase</keyword>
<dbReference type="GO" id="GO:0003755">
    <property type="term" value="F:peptidyl-prolyl cis-trans isomerase activity"/>
    <property type="evidence" value="ECO:0007669"/>
    <property type="project" value="UniProtKB-UniRule"/>
</dbReference>
<feature type="chain" id="PRO_5043093598" description="Peptidyl-prolyl cis-trans isomerase" evidence="4">
    <location>
        <begin position="30"/>
        <end position="204"/>
    </location>
</feature>
<feature type="signal peptide" evidence="4">
    <location>
        <begin position="1"/>
        <end position="29"/>
    </location>
</feature>
<comment type="catalytic activity">
    <reaction evidence="4">
        <text>[protein]-peptidylproline (omega=180) = [protein]-peptidylproline (omega=0)</text>
        <dbReference type="Rhea" id="RHEA:16237"/>
        <dbReference type="Rhea" id="RHEA-COMP:10747"/>
        <dbReference type="Rhea" id="RHEA-COMP:10748"/>
        <dbReference type="ChEBI" id="CHEBI:83833"/>
        <dbReference type="ChEBI" id="CHEBI:83834"/>
        <dbReference type="EC" id="5.2.1.8"/>
    </reaction>
</comment>
<dbReference type="InterPro" id="IPR044665">
    <property type="entry name" value="E_coli_cyclophilin_A-like"/>
</dbReference>
<dbReference type="PANTHER" id="PTHR43246">
    <property type="entry name" value="PEPTIDYL-PROLYL CIS-TRANS ISOMERASE CYP38, CHLOROPLASTIC"/>
    <property type="match status" value="1"/>
</dbReference>
<proteinExistence type="inferred from homology"/>
<name>A0AAV3TWS3_9ALTE</name>
<dbReference type="InterPro" id="IPR002130">
    <property type="entry name" value="Cyclophilin-type_PPIase_dom"/>
</dbReference>
<dbReference type="Pfam" id="PF00160">
    <property type="entry name" value="Pro_isomerase"/>
    <property type="match status" value="1"/>
</dbReference>
<evidence type="ECO:0000313" key="7">
    <source>
        <dbReference type="Proteomes" id="UP001409585"/>
    </source>
</evidence>
<dbReference type="PRINTS" id="PR00153">
    <property type="entry name" value="CSAPPISMRASE"/>
</dbReference>
<evidence type="ECO:0000256" key="1">
    <source>
        <dbReference type="ARBA" id="ARBA00007365"/>
    </source>
</evidence>
<dbReference type="InterPro" id="IPR020892">
    <property type="entry name" value="Cyclophilin-type_PPIase_CS"/>
</dbReference>
<keyword evidence="4" id="KW-0732">Signal</keyword>